<comment type="caution">
    <text evidence="2">The sequence shown here is derived from an EMBL/GenBank/DDBJ whole genome shotgun (WGS) entry which is preliminary data.</text>
</comment>
<protein>
    <submittedName>
        <fullName evidence="2">YceI family protein</fullName>
    </submittedName>
</protein>
<dbReference type="OrthoDB" id="116832at2"/>
<dbReference type="Proteomes" id="UP000435357">
    <property type="component" value="Unassembled WGS sequence"/>
</dbReference>
<dbReference type="RefSeq" id="WP_151168712.1">
    <property type="nucleotide sequence ID" value="NZ_WACR01000008.1"/>
</dbReference>
<organism evidence="2 3">
    <name type="scientific">Salibacter halophilus</name>
    <dbReference type="NCBI Taxonomy" id="1803916"/>
    <lineage>
        <taxon>Bacteria</taxon>
        <taxon>Pseudomonadati</taxon>
        <taxon>Bacteroidota</taxon>
        <taxon>Flavobacteriia</taxon>
        <taxon>Flavobacteriales</taxon>
        <taxon>Salibacteraceae</taxon>
        <taxon>Salibacter</taxon>
    </lineage>
</organism>
<feature type="domain" description="Lipid/polyisoprenoid-binding YceI-like" evidence="1">
    <location>
        <begin position="51"/>
        <end position="174"/>
    </location>
</feature>
<dbReference type="EMBL" id="WACR01000008">
    <property type="protein sequence ID" value="KAB1063349.1"/>
    <property type="molecule type" value="Genomic_DNA"/>
</dbReference>
<dbReference type="InterPro" id="IPR036761">
    <property type="entry name" value="TTHA0802/YceI-like_sf"/>
</dbReference>
<dbReference type="PANTHER" id="PTHR34406:SF1">
    <property type="entry name" value="PROTEIN YCEI"/>
    <property type="match status" value="1"/>
</dbReference>
<dbReference type="PANTHER" id="PTHR34406">
    <property type="entry name" value="PROTEIN YCEI"/>
    <property type="match status" value="1"/>
</dbReference>
<proteinExistence type="predicted"/>
<evidence type="ECO:0000313" key="2">
    <source>
        <dbReference type="EMBL" id="KAB1063349.1"/>
    </source>
</evidence>
<gene>
    <name evidence="2" type="ORF">F3059_09775</name>
</gene>
<reference evidence="2 3" key="1">
    <citation type="submission" date="2019-09" db="EMBL/GenBank/DDBJ databases">
        <title>Genomes of Cryomorphaceae.</title>
        <authorList>
            <person name="Bowman J.P."/>
        </authorList>
    </citation>
    <scope>NUCLEOTIDE SEQUENCE [LARGE SCALE GENOMIC DNA]</scope>
    <source>
        <strain evidence="2 3">KCTC 52047</strain>
    </source>
</reference>
<dbReference type="Gene3D" id="2.40.128.110">
    <property type="entry name" value="Lipid/polyisoprenoid-binding, YceI-like"/>
    <property type="match status" value="1"/>
</dbReference>
<dbReference type="AlphaFoldDB" id="A0A6N6M6K4"/>
<evidence type="ECO:0000259" key="1">
    <source>
        <dbReference type="Pfam" id="PF04264"/>
    </source>
</evidence>
<keyword evidence="3" id="KW-1185">Reference proteome</keyword>
<evidence type="ECO:0000313" key="3">
    <source>
        <dbReference type="Proteomes" id="UP000435357"/>
    </source>
</evidence>
<dbReference type="Pfam" id="PF04264">
    <property type="entry name" value="YceI"/>
    <property type="match status" value="1"/>
</dbReference>
<dbReference type="InterPro" id="IPR007372">
    <property type="entry name" value="Lipid/polyisoprenoid-bd_YceI"/>
</dbReference>
<sequence>MKQLLIIAFTVLSTVAYSQKYFTRSGEISFYSSTPVEDIEAHSNSASSIFDAKTGAAEFSVPMKSFQFEKALMQEHFNENYVESDEFPKGTFKGKFTNIENVDFSKKGEYPVNVEGELTIHGVTKEIKTSGYFIIDNGIKGEAQFTVSPSDFDIEIPDVVRDKIAKVIKIKVSMNYKEFKR</sequence>
<dbReference type="SUPFAM" id="SSF101874">
    <property type="entry name" value="YceI-like"/>
    <property type="match status" value="1"/>
</dbReference>
<name>A0A6N6M6K4_9FLAO</name>
<accession>A0A6N6M6K4</accession>